<dbReference type="InterPro" id="IPR019734">
    <property type="entry name" value="TPR_rpt"/>
</dbReference>
<comment type="caution">
    <text evidence="5">The sequence shown here is derived from an EMBL/GenBank/DDBJ whole genome shotgun (WGS) entry which is preliminary data.</text>
</comment>
<dbReference type="PROSITE" id="PS50005">
    <property type="entry name" value="TPR"/>
    <property type="match status" value="1"/>
</dbReference>
<dbReference type="Pfam" id="PF13181">
    <property type="entry name" value="TPR_8"/>
    <property type="match status" value="1"/>
</dbReference>
<reference evidence="5 6" key="1">
    <citation type="journal article" date="2018" name="Sci. Rep.">
        <title>Comparative analysis of the Pocillopora damicornis genome highlights role of immune system in coral evolution.</title>
        <authorList>
            <person name="Cunning R."/>
            <person name="Bay R.A."/>
            <person name="Gillette P."/>
            <person name="Baker A.C."/>
            <person name="Traylor-Knowles N."/>
        </authorList>
    </citation>
    <scope>NUCLEOTIDE SEQUENCE [LARGE SCALE GENOMIC DNA]</scope>
    <source>
        <strain evidence="5">RSMAS</strain>
        <tissue evidence="5">Whole animal</tissue>
    </source>
</reference>
<feature type="repeat" description="TPR" evidence="2">
    <location>
        <begin position="585"/>
        <end position="618"/>
    </location>
</feature>
<dbReference type="Gene3D" id="1.25.40.10">
    <property type="entry name" value="Tetratricopeptide repeat domain"/>
    <property type="match status" value="1"/>
</dbReference>
<dbReference type="OrthoDB" id="428342at2759"/>
<sequence length="683" mass="75511">MGQGSSKESYKNAVKKLSSIELANIEAVFNEISTKREDGTRHVELSLINRQDFAERFRLPGFIAERLFHAFDRNESGTIDLEEFIGGIALCLHGKVKDKCRLLFHIFNLSDDDGVSRDELTAVLLSSLESAQTILDNVEETEQPTEGNNTDKLIETVSRIVSDAFDTCNVSKTGKLSAKEFEHWLYRNPKIMDNVFGWQCPSPEEGQWMNESSPEASPTKTKFSSILSDESVQSVEIQGVPSEQSDNRTLSDLFSSNTSTSGDAEGHSFFDSLVAPAASDPFSQIGGQTFPPSVVFSEPIHQPSEKQSAPEPAQGDLGFKVVNNQDTIKQDSEQWPPFQGAETPMPPVAPILSQTSVAHDDPLNAMQNQESSNLKLEITKEQKLPSAPPTPEGEWVRSKQTEAERRSSAWIATPQTNQFLVTIGSGMLNPADVDQQFLTSPGLVIEGPQVDPVKELMSKFMGEQDAENRKTLSVDSVPLDESGLRELLRQQCWRAALEFTTRFLTAHGQGVGQKGQRALHTHKTLQDYSLAVTVFKSIMDKDPSCEFNLLSGIGRIYLQLGDLETAQSYFKQVESKATGDPNSLSSVVMNKGLLALSAGSYDEAHRHFVAATKLDPYSSVALSLLERIIWKDPETNLQEGLLFNLCAIYELESSHSMQKKQKLLELVAKHRGDGFNTSFLKIA</sequence>
<accession>A0A3M6T7B3</accession>
<dbReference type="EMBL" id="RCHS01004154">
    <property type="protein sequence ID" value="RMX37297.1"/>
    <property type="molecule type" value="Genomic_DNA"/>
</dbReference>
<gene>
    <name evidence="5" type="ORF">pdam_00008928</name>
</gene>
<dbReference type="GO" id="GO:0005509">
    <property type="term" value="F:calcium ion binding"/>
    <property type="evidence" value="ECO:0007669"/>
    <property type="project" value="InterPro"/>
</dbReference>
<evidence type="ECO:0000256" key="3">
    <source>
        <dbReference type="SAM" id="MobiDB-lite"/>
    </source>
</evidence>
<evidence type="ECO:0000313" key="6">
    <source>
        <dbReference type="Proteomes" id="UP000275408"/>
    </source>
</evidence>
<dbReference type="GO" id="GO:0030008">
    <property type="term" value="C:TRAPP complex"/>
    <property type="evidence" value="ECO:0007669"/>
    <property type="project" value="TreeGrafter"/>
</dbReference>
<dbReference type="InterPro" id="IPR011990">
    <property type="entry name" value="TPR-like_helical_dom_sf"/>
</dbReference>
<dbReference type="SUPFAM" id="SSF47473">
    <property type="entry name" value="EF-hand"/>
    <property type="match status" value="1"/>
</dbReference>
<feature type="domain" description="EF-hand" evidence="4">
    <location>
        <begin position="59"/>
        <end position="94"/>
    </location>
</feature>
<organism evidence="5 6">
    <name type="scientific">Pocillopora damicornis</name>
    <name type="common">Cauliflower coral</name>
    <name type="synonym">Millepora damicornis</name>
    <dbReference type="NCBI Taxonomy" id="46731"/>
    <lineage>
        <taxon>Eukaryota</taxon>
        <taxon>Metazoa</taxon>
        <taxon>Cnidaria</taxon>
        <taxon>Anthozoa</taxon>
        <taxon>Hexacorallia</taxon>
        <taxon>Scleractinia</taxon>
        <taxon>Astrocoeniina</taxon>
        <taxon>Pocilloporidae</taxon>
        <taxon>Pocillopora</taxon>
    </lineage>
</organism>
<dbReference type="PANTHER" id="PTHR21581">
    <property type="entry name" value="D-ALANYL-D-ALANINE CARBOXYPEPTIDASE"/>
    <property type="match status" value="1"/>
</dbReference>
<dbReference type="InterPro" id="IPR011992">
    <property type="entry name" value="EF-hand-dom_pair"/>
</dbReference>
<feature type="region of interest" description="Disordered" evidence="3">
    <location>
        <begin position="202"/>
        <end position="262"/>
    </location>
</feature>
<dbReference type="STRING" id="46731.A0A3M6T7B3"/>
<dbReference type="Proteomes" id="UP000275408">
    <property type="component" value="Unassembled WGS sequence"/>
</dbReference>
<keyword evidence="2" id="KW-0802">TPR repeat</keyword>
<evidence type="ECO:0000256" key="1">
    <source>
        <dbReference type="ARBA" id="ARBA00022837"/>
    </source>
</evidence>
<protein>
    <recommendedName>
        <fullName evidence="4">EF-hand domain-containing protein</fullName>
    </recommendedName>
</protein>
<feature type="region of interest" description="Disordered" evidence="3">
    <location>
        <begin position="380"/>
        <end position="401"/>
    </location>
</feature>
<dbReference type="InterPro" id="IPR018247">
    <property type="entry name" value="EF_Hand_1_Ca_BS"/>
</dbReference>
<keyword evidence="1" id="KW-0106">Calcium</keyword>
<evidence type="ECO:0000259" key="4">
    <source>
        <dbReference type="PROSITE" id="PS50222"/>
    </source>
</evidence>
<dbReference type="GO" id="GO:0005794">
    <property type="term" value="C:Golgi apparatus"/>
    <property type="evidence" value="ECO:0007669"/>
    <property type="project" value="TreeGrafter"/>
</dbReference>
<dbReference type="PANTHER" id="PTHR21581:SF6">
    <property type="entry name" value="TRAFFICKING PROTEIN PARTICLE COMPLEX SUBUNIT 12"/>
    <property type="match status" value="1"/>
</dbReference>
<evidence type="ECO:0000313" key="5">
    <source>
        <dbReference type="EMBL" id="RMX37297.1"/>
    </source>
</evidence>
<dbReference type="Gene3D" id="1.10.238.10">
    <property type="entry name" value="EF-hand"/>
    <property type="match status" value="1"/>
</dbReference>
<dbReference type="SUPFAM" id="SSF48452">
    <property type="entry name" value="TPR-like"/>
    <property type="match status" value="1"/>
</dbReference>
<dbReference type="PROSITE" id="PS50222">
    <property type="entry name" value="EF_HAND_2"/>
    <property type="match status" value="1"/>
</dbReference>
<feature type="compositionally biased region" description="Polar residues" evidence="3">
    <location>
        <begin position="209"/>
        <end position="262"/>
    </location>
</feature>
<dbReference type="PROSITE" id="PS00018">
    <property type="entry name" value="EF_HAND_1"/>
    <property type="match status" value="1"/>
</dbReference>
<keyword evidence="6" id="KW-1185">Reference proteome</keyword>
<dbReference type="AlphaFoldDB" id="A0A3M6T7B3"/>
<proteinExistence type="predicted"/>
<name>A0A3M6T7B3_POCDA</name>
<evidence type="ECO:0000256" key="2">
    <source>
        <dbReference type="PROSITE-ProRule" id="PRU00339"/>
    </source>
</evidence>
<dbReference type="InterPro" id="IPR002048">
    <property type="entry name" value="EF_hand_dom"/>
</dbReference>